<feature type="compositionally biased region" description="Polar residues" evidence="3">
    <location>
        <begin position="77"/>
        <end position="96"/>
    </location>
</feature>
<organism evidence="5 6">
    <name type="scientific">Geodia barretti</name>
    <name type="common">Barrett's horny sponge</name>
    <dbReference type="NCBI Taxonomy" id="519541"/>
    <lineage>
        <taxon>Eukaryota</taxon>
        <taxon>Metazoa</taxon>
        <taxon>Porifera</taxon>
        <taxon>Demospongiae</taxon>
        <taxon>Heteroscleromorpha</taxon>
        <taxon>Tetractinellida</taxon>
        <taxon>Astrophorina</taxon>
        <taxon>Geodiidae</taxon>
        <taxon>Geodia</taxon>
    </lineage>
</organism>
<feature type="compositionally biased region" description="Low complexity" evidence="3">
    <location>
        <begin position="97"/>
        <end position="121"/>
    </location>
</feature>
<gene>
    <name evidence="5" type="ORF">GBAR_LOCUS11811</name>
</gene>
<feature type="compositionally biased region" description="Low complexity" evidence="3">
    <location>
        <begin position="45"/>
        <end position="62"/>
    </location>
</feature>
<dbReference type="EMBL" id="CASHTH010001769">
    <property type="protein sequence ID" value="CAI8019670.1"/>
    <property type="molecule type" value="Genomic_DNA"/>
</dbReference>
<proteinExistence type="predicted"/>
<evidence type="ECO:0000256" key="1">
    <source>
        <dbReference type="ARBA" id="ARBA00019033"/>
    </source>
</evidence>
<feature type="domain" description="BCNT-C" evidence="4">
    <location>
        <begin position="126"/>
        <end position="204"/>
    </location>
</feature>
<dbReference type="PROSITE" id="PS51279">
    <property type="entry name" value="BCNT_C"/>
    <property type="match status" value="1"/>
</dbReference>
<dbReference type="GO" id="GO:0000812">
    <property type="term" value="C:Swr1 complex"/>
    <property type="evidence" value="ECO:0007669"/>
    <property type="project" value="TreeGrafter"/>
</dbReference>
<dbReference type="AlphaFoldDB" id="A0AA35RXP6"/>
<dbReference type="InterPro" id="IPR027124">
    <property type="entry name" value="Swc5/CFDP1/2"/>
</dbReference>
<protein>
    <recommendedName>
        <fullName evidence="1">Craniofacial development protein 1</fullName>
    </recommendedName>
    <alternativeName>
        <fullName evidence="2">Bucentaur</fullName>
    </alternativeName>
</protein>
<evidence type="ECO:0000256" key="2">
    <source>
        <dbReference type="ARBA" id="ARBA00030244"/>
    </source>
</evidence>
<feature type="compositionally biased region" description="Acidic residues" evidence="3">
    <location>
        <begin position="1"/>
        <end position="19"/>
    </location>
</feature>
<name>A0AA35RXP6_GEOBA</name>
<dbReference type="PANTHER" id="PTHR48407:SF1">
    <property type="entry name" value="CRANIOFACIAL DEVELOPMENT PROTEIN 1"/>
    <property type="match status" value="1"/>
</dbReference>
<sequence length="206" mass="22764">MADSDASSDPEDLEYIPEGDGERSESEQSVAGEEEEEEKEDRRVSTSSITTRSSQRTSTITVEQEVSADSVEAKQFVSEQDITSATTTATVSDPQPTSSSSSTSSTAVTGVGASSTGTASGPLPSGKKRSGISSVLQSLAKKPKMSTLEKSQLDWNRFKAEEGLEHELTQQRKDGYLEKQEFLQRTDWRQYELEREERLKKFNRLH</sequence>
<dbReference type="Pfam" id="PF07572">
    <property type="entry name" value="BCNT"/>
    <property type="match status" value="1"/>
</dbReference>
<dbReference type="InterPro" id="IPR011421">
    <property type="entry name" value="BCNT-C"/>
</dbReference>
<evidence type="ECO:0000256" key="3">
    <source>
        <dbReference type="SAM" id="MobiDB-lite"/>
    </source>
</evidence>
<reference evidence="5" key="1">
    <citation type="submission" date="2023-03" db="EMBL/GenBank/DDBJ databases">
        <authorList>
            <person name="Steffen K."/>
            <person name="Cardenas P."/>
        </authorList>
    </citation>
    <scope>NUCLEOTIDE SEQUENCE</scope>
</reference>
<dbReference type="Proteomes" id="UP001174909">
    <property type="component" value="Unassembled WGS sequence"/>
</dbReference>
<evidence type="ECO:0000313" key="5">
    <source>
        <dbReference type="EMBL" id="CAI8019670.1"/>
    </source>
</evidence>
<evidence type="ECO:0000313" key="6">
    <source>
        <dbReference type="Proteomes" id="UP001174909"/>
    </source>
</evidence>
<keyword evidence="6" id="KW-1185">Reference proteome</keyword>
<dbReference type="PANTHER" id="PTHR48407">
    <property type="entry name" value="CRANIOFACIAL DEVELOPMENT PROTEIN 1"/>
    <property type="match status" value="1"/>
</dbReference>
<evidence type="ECO:0000259" key="4">
    <source>
        <dbReference type="PROSITE" id="PS51279"/>
    </source>
</evidence>
<feature type="region of interest" description="Disordered" evidence="3">
    <location>
        <begin position="1"/>
        <end position="149"/>
    </location>
</feature>
<accession>A0AA35RXP6</accession>
<comment type="caution">
    <text evidence="5">The sequence shown here is derived from an EMBL/GenBank/DDBJ whole genome shotgun (WGS) entry which is preliminary data.</text>
</comment>